<dbReference type="OrthoDB" id="19679at2759"/>
<feature type="region of interest" description="Disordered" evidence="4">
    <location>
        <begin position="199"/>
        <end position="281"/>
    </location>
</feature>
<accession>A0A9W7Y2V2</accession>
<evidence type="ECO:0008006" key="7">
    <source>
        <dbReference type="Google" id="ProtNLM"/>
    </source>
</evidence>
<feature type="compositionally biased region" description="Polar residues" evidence="4">
    <location>
        <begin position="64"/>
        <end position="84"/>
    </location>
</feature>
<comment type="subcellular location">
    <subcellularLocation>
        <location evidence="1">Nucleus</location>
    </subcellularLocation>
</comment>
<dbReference type="PANTHER" id="PTHR12940:SF0">
    <property type="entry name" value="SPLICING FACTOR ESS-2 HOMOLOG"/>
    <property type="match status" value="1"/>
</dbReference>
<feature type="compositionally biased region" description="Low complexity" evidence="4">
    <location>
        <begin position="43"/>
        <end position="56"/>
    </location>
</feature>
<dbReference type="GO" id="GO:0071013">
    <property type="term" value="C:catalytic step 2 spliceosome"/>
    <property type="evidence" value="ECO:0007669"/>
    <property type="project" value="TreeGrafter"/>
</dbReference>
<dbReference type="AlphaFoldDB" id="A0A9W7Y2V2"/>
<evidence type="ECO:0000256" key="1">
    <source>
        <dbReference type="ARBA" id="ARBA00004123"/>
    </source>
</evidence>
<evidence type="ECO:0000256" key="2">
    <source>
        <dbReference type="ARBA" id="ARBA00009072"/>
    </source>
</evidence>
<evidence type="ECO:0000256" key="4">
    <source>
        <dbReference type="SAM" id="MobiDB-lite"/>
    </source>
</evidence>
<feature type="region of interest" description="Disordered" evidence="4">
    <location>
        <begin position="34"/>
        <end position="84"/>
    </location>
</feature>
<keyword evidence="6" id="KW-1185">Reference proteome</keyword>
<protein>
    <recommendedName>
        <fullName evidence="7">Protein DGCR14</fullName>
    </recommendedName>
</protein>
<dbReference type="PANTHER" id="PTHR12940">
    <property type="entry name" value="ES-2 PROTEIN - RELATED"/>
    <property type="match status" value="1"/>
</dbReference>
<sequence>MNPDSKRSVLSEEEYKRGLSQIISRDFFPDLRRLQAENQTLQTGSGNKNNSSSTPSALLPATPLTDTSSQSLDQYLSSHMSEDTASFRQLLDREAAKRQKKKALLMGSRKPNLLHGNELHAGLLTDGGPKPLNSSSGERIVYENTRFSDHEGVWDDVDDCESVAGSEITVDDEATPVINGYRMVRSPAAEKKSGFVIRPETPRERVARQAGGSRKKEKVEEKVPRGMLSPAAQRLLASATKGSRGRSSSPAHGASRAVGDKGSGDDMLRRAYNSPYARRPF</sequence>
<evidence type="ECO:0000256" key="3">
    <source>
        <dbReference type="ARBA" id="ARBA00023242"/>
    </source>
</evidence>
<comment type="caution">
    <text evidence="5">The sequence shown here is derived from an EMBL/GenBank/DDBJ whole genome shotgun (WGS) entry which is preliminary data.</text>
</comment>
<dbReference type="Pfam" id="PF09751">
    <property type="entry name" value="Es2"/>
    <property type="match status" value="2"/>
</dbReference>
<keyword evidence="3" id="KW-0539">Nucleus</keyword>
<reference evidence="5" key="1">
    <citation type="submission" date="2022-07" db="EMBL/GenBank/DDBJ databases">
        <title>Phylogenomic reconstructions and comparative analyses of Kickxellomycotina fungi.</title>
        <authorList>
            <person name="Reynolds N.K."/>
            <person name="Stajich J.E."/>
            <person name="Barry K."/>
            <person name="Grigoriev I.V."/>
            <person name="Crous P."/>
            <person name="Smith M.E."/>
        </authorList>
    </citation>
    <scope>NUCLEOTIDE SEQUENCE</scope>
    <source>
        <strain evidence="5">NBRC 32514</strain>
    </source>
</reference>
<evidence type="ECO:0000313" key="6">
    <source>
        <dbReference type="Proteomes" id="UP001149813"/>
    </source>
</evidence>
<evidence type="ECO:0000313" key="5">
    <source>
        <dbReference type="EMBL" id="KAJ1723680.1"/>
    </source>
</evidence>
<dbReference type="EMBL" id="JANBOJ010000057">
    <property type="protein sequence ID" value="KAJ1723680.1"/>
    <property type="molecule type" value="Genomic_DNA"/>
</dbReference>
<organism evidence="5 6">
    <name type="scientific">Coemansia erecta</name>
    <dbReference type="NCBI Taxonomy" id="147472"/>
    <lineage>
        <taxon>Eukaryota</taxon>
        <taxon>Fungi</taxon>
        <taxon>Fungi incertae sedis</taxon>
        <taxon>Zoopagomycota</taxon>
        <taxon>Kickxellomycotina</taxon>
        <taxon>Kickxellomycetes</taxon>
        <taxon>Kickxellales</taxon>
        <taxon>Kickxellaceae</taxon>
        <taxon>Coemansia</taxon>
    </lineage>
</organism>
<gene>
    <name evidence="5" type="ORF">LPJ53_002012</name>
</gene>
<feature type="compositionally biased region" description="Basic and acidic residues" evidence="4">
    <location>
        <begin position="258"/>
        <end position="269"/>
    </location>
</feature>
<name>A0A9W7Y2V2_9FUNG</name>
<proteinExistence type="inferred from homology"/>
<comment type="similarity">
    <text evidence="2">Belongs to the ESS2 family.</text>
</comment>
<dbReference type="Proteomes" id="UP001149813">
    <property type="component" value="Unassembled WGS sequence"/>
</dbReference>
<dbReference type="InterPro" id="IPR019148">
    <property type="entry name" value="Nuclear_protein_DGCR14_ESS-2"/>
</dbReference>